<reference evidence="2" key="1">
    <citation type="submission" date="2021-06" db="EMBL/GenBank/DDBJ databases">
        <authorList>
            <person name="Kallberg Y."/>
            <person name="Tangrot J."/>
            <person name="Rosling A."/>
        </authorList>
    </citation>
    <scope>NUCLEOTIDE SEQUENCE</scope>
    <source>
        <strain evidence="2">CL551</strain>
    </source>
</reference>
<dbReference type="EMBL" id="CAJVPV010000198">
    <property type="protein sequence ID" value="CAG8446456.1"/>
    <property type="molecule type" value="Genomic_DNA"/>
</dbReference>
<dbReference type="AlphaFoldDB" id="A0A9N8VCL4"/>
<evidence type="ECO:0000313" key="2">
    <source>
        <dbReference type="EMBL" id="CAG8446456.1"/>
    </source>
</evidence>
<proteinExistence type="predicted"/>
<name>A0A9N8VCL4_9GLOM</name>
<sequence>MDKKPEKNSSQEIYDKLHTNDKRKYPGENIDFNDPYYRISGSITDG</sequence>
<accession>A0A9N8VCL4</accession>
<gene>
    <name evidence="2" type="ORF">AMORRO_LOCUS639</name>
</gene>
<feature type="compositionally biased region" description="Basic and acidic residues" evidence="1">
    <location>
        <begin position="1"/>
        <end position="26"/>
    </location>
</feature>
<evidence type="ECO:0000313" key="3">
    <source>
        <dbReference type="Proteomes" id="UP000789342"/>
    </source>
</evidence>
<comment type="caution">
    <text evidence="2">The sequence shown here is derived from an EMBL/GenBank/DDBJ whole genome shotgun (WGS) entry which is preliminary data.</text>
</comment>
<organism evidence="2 3">
    <name type="scientific">Acaulospora morrowiae</name>
    <dbReference type="NCBI Taxonomy" id="94023"/>
    <lineage>
        <taxon>Eukaryota</taxon>
        <taxon>Fungi</taxon>
        <taxon>Fungi incertae sedis</taxon>
        <taxon>Mucoromycota</taxon>
        <taxon>Glomeromycotina</taxon>
        <taxon>Glomeromycetes</taxon>
        <taxon>Diversisporales</taxon>
        <taxon>Acaulosporaceae</taxon>
        <taxon>Acaulospora</taxon>
    </lineage>
</organism>
<evidence type="ECO:0000256" key="1">
    <source>
        <dbReference type="SAM" id="MobiDB-lite"/>
    </source>
</evidence>
<protein>
    <submittedName>
        <fullName evidence="2">5961_t:CDS:1</fullName>
    </submittedName>
</protein>
<dbReference type="Proteomes" id="UP000789342">
    <property type="component" value="Unassembled WGS sequence"/>
</dbReference>
<keyword evidence="3" id="KW-1185">Reference proteome</keyword>
<feature type="region of interest" description="Disordered" evidence="1">
    <location>
        <begin position="1"/>
        <end position="27"/>
    </location>
</feature>
<feature type="non-terminal residue" evidence="2">
    <location>
        <position position="46"/>
    </location>
</feature>